<feature type="domain" description="Fungal-type protein kinase" evidence="1">
    <location>
        <begin position="129"/>
        <end position="532"/>
    </location>
</feature>
<reference evidence="2" key="1">
    <citation type="submission" date="2021-10" db="EMBL/GenBank/DDBJ databases">
        <title>De novo Genome Assembly of Clathrus columnatus (Basidiomycota, Fungi) Using Illumina and Nanopore Sequence Data.</title>
        <authorList>
            <person name="Ogiso-Tanaka E."/>
            <person name="Itagaki H."/>
            <person name="Hosoya T."/>
            <person name="Hosaka K."/>
        </authorList>
    </citation>
    <scope>NUCLEOTIDE SEQUENCE</scope>
    <source>
        <strain evidence="2">MO-923</strain>
    </source>
</reference>
<organism evidence="2 3">
    <name type="scientific">Clathrus columnatus</name>
    <dbReference type="NCBI Taxonomy" id="1419009"/>
    <lineage>
        <taxon>Eukaryota</taxon>
        <taxon>Fungi</taxon>
        <taxon>Dikarya</taxon>
        <taxon>Basidiomycota</taxon>
        <taxon>Agaricomycotina</taxon>
        <taxon>Agaricomycetes</taxon>
        <taxon>Phallomycetidae</taxon>
        <taxon>Phallales</taxon>
        <taxon>Clathraceae</taxon>
        <taxon>Clathrus</taxon>
    </lineage>
</organism>
<gene>
    <name evidence="2" type="ORF">Clacol_004916</name>
</gene>
<evidence type="ECO:0000313" key="3">
    <source>
        <dbReference type="Proteomes" id="UP001050691"/>
    </source>
</evidence>
<dbReference type="Proteomes" id="UP001050691">
    <property type="component" value="Unassembled WGS sequence"/>
</dbReference>
<feature type="domain" description="Fungal-type protein kinase" evidence="1">
    <location>
        <begin position="599"/>
        <end position="637"/>
    </location>
</feature>
<evidence type="ECO:0000259" key="1">
    <source>
        <dbReference type="Pfam" id="PF17667"/>
    </source>
</evidence>
<keyword evidence="3" id="KW-1185">Reference proteome</keyword>
<protein>
    <recommendedName>
        <fullName evidence="1">Fungal-type protein kinase domain-containing protein</fullName>
    </recommendedName>
</protein>
<dbReference type="EMBL" id="BPWL01000005">
    <property type="protein sequence ID" value="GJJ10689.1"/>
    <property type="molecule type" value="Genomic_DNA"/>
</dbReference>
<dbReference type="InterPro" id="IPR040976">
    <property type="entry name" value="Pkinase_fungal"/>
</dbReference>
<name>A0AAV5ADA8_9AGAM</name>
<dbReference type="PANTHER" id="PTHR38248">
    <property type="entry name" value="FUNK1 6"/>
    <property type="match status" value="1"/>
</dbReference>
<dbReference type="Pfam" id="PF17667">
    <property type="entry name" value="Pkinase_fungal"/>
    <property type="match status" value="2"/>
</dbReference>
<accession>A0AAV5ADA8</accession>
<evidence type="ECO:0000313" key="2">
    <source>
        <dbReference type="EMBL" id="GJJ10689.1"/>
    </source>
</evidence>
<proteinExistence type="predicted"/>
<dbReference type="AlphaFoldDB" id="A0AAV5ADA8"/>
<comment type="caution">
    <text evidence="2">The sequence shown here is derived from an EMBL/GenBank/DDBJ whole genome shotgun (WGS) entry which is preliminary data.</text>
</comment>
<dbReference type="PANTHER" id="PTHR38248:SF2">
    <property type="entry name" value="FUNK1 11"/>
    <property type="match status" value="1"/>
</dbReference>
<sequence>MTDMKTDINGNIILISRDLFLENILRNHITPVKKVVKAIVDEFYDKNEGQWKGFPKAGKDGQFYPKFMELANNINDKASKLSGAVIPDANAEFVAEIHPDYAFVSNEKMVKESIDSFTSRKIQGTLFESKSGLCDYMRQIFRQQLDRRFVLGITISFNNISMWLFDRSGGMGMSEPYNIHKNPEAFVGMISVITFINHRIGWDPTLKLYNDTCRIFQPSYQVQALLKTGLNTTSKTEQDISNTQWLLTLIDDQSSNKVQRHNIVLTRRPLLIRTAEGMNGRAVQIHQGCLEKDENKERRSPLVIKTSWQPVSKTQNNQPHEVYFFDLILEFRKPILPASVIKGLDGNNGSSEEVLTFGFIRQSVQEHVDFNIGAQMKNSVGISSIPKVRSGETKRPTELTKKQTDEMKETMAFSDRAFSVNEDLCHVTYRTHMRIAHKVWGWPIEFFKDLRELLTVVQEAIEGSVFHSGLTQQTDHQMMYKYGALNRDVSIGNIIIQLASPDGNLPLRELVTGTRGRLIDLDHAKHTSRKVAPKAIGSSDVDSFEDTVTNDPGELELAALRFYPIQTEAKYYCLKAGVTNIFEANLNGYQSSPKDLGWEDVGTIPFISHEIMTREESTIHNAIHDLESFWWTIIYLCLTRESGGGHRRKNEDVTDEVSCLIHDLFESSDLQVGITKANYFYKEGGATLFDALLTYFPDYFVPLKPMLKRWRDVLVLGYTFKAYEYHLVHKYVLRIIADAINSLPVAPEHSKVIDNEIRRREDDYIRHIGPPSTNVQIPASKMQKK</sequence>